<evidence type="ECO:0000256" key="6">
    <source>
        <dbReference type="ARBA" id="ARBA00023163"/>
    </source>
</evidence>
<comment type="subcellular location">
    <subcellularLocation>
        <location evidence="1">Nucleus</location>
    </subcellularLocation>
</comment>
<evidence type="ECO:0000256" key="9">
    <source>
        <dbReference type="SAM" id="MobiDB-lite"/>
    </source>
</evidence>
<gene>
    <name evidence="11" type="ORF">FSB_LOCUS52666</name>
</gene>
<dbReference type="Pfam" id="PF00072">
    <property type="entry name" value="Response_reg"/>
    <property type="match status" value="1"/>
</dbReference>
<organism evidence="11">
    <name type="scientific">Fagus sylvatica</name>
    <name type="common">Beechnut</name>
    <dbReference type="NCBI Taxonomy" id="28930"/>
    <lineage>
        <taxon>Eukaryota</taxon>
        <taxon>Viridiplantae</taxon>
        <taxon>Streptophyta</taxon>
        <taxon>Embryophyta</taxon>
        <taxon>Tracheophyta</taxon>
        <taxon>Spermatophyta</taxon>
        <taxon>Magnoliopsida</taxon>
        <taxon>eudicotyledons</taxon>
        <taxon>Gunneridae</taxon>
        <taxon>Pentapetalae</taxon>
        <taxon>rosids</taxon>
        <taxon>fabids</taxon>
        <taxon>Fagales</taxon>
        <taxon>Fagaceae</taxon>
        <taxon>Fagus</taxon>
    </lineage>
</organism>
<evidence type="ECO:0000256" key="4">
    <source>
        <dbReference type="ARBA" id="ARBA00023015"/>
    </source>
</evidence>
<proteinExistence type="inferred from homology"/>
<feature type="region of interest" description="Disordered" evidence="9">
    <location>
        <begin position="355"/>
        <end position="375"/>
    </location>
</feature>
<comment type="similarity">
    <text evidence="2">Belongs to the ARR-like family.</text>
</comment>
<protein>
    <recommendedName>
        <fullName evidence="10">Response regulatory domain-containing protein</fullName>
    </recommendedName>
</protein>
<dbReference type="PROSITE" id="PS50110">
    <property type="entry name" value="RESPONSE_REGULATORY"/>
    <property type="match status" value="1"/>
</dbReference>
<dbReference type="GO" id="GO:0007623">
    <property type="term" value="P:circadian rhythm"/>
    <property type="evidence" value="ECO:0007669"/>
    <property type="project" value="UniProtKB-ARBA"/>
</dbReference>
<evidence type="ECO:0000256" key="5">
    <source>
        <dbReference type="ARBA" id="ARBA00023108"/>
    </source>
</evidence>
<accession>A0A2N9IKG3</accession>
<keyword evidence="7" id="KW-0539">Nucleus</keyword>
<dbReference type="PANTHER" id="PTHR43874">
    <property type="entry name" value="TWO-COMPONENT RESPONSE REGULATOR"/>
    <property type="match status" value="1"/>
</dbReference>
<evidence type="ECO:0000256" key="3">
    <source>
        <dbReference type="ARBA" id="ARBA00023012"/>
    </source>
</evidence>
<keyword evidence="6" id="KW-0804">Transcription</keyword>
<dbReference type="InterPro" id="IPR045279">
    <property type="entry name" value="ARR-like"/>
</dbReference>
<dbReference type="AlphaFoldDB" id="A0A2N9IKG3"/>
<name>A0A2N9IKG3_FAGSY</name>
<keyword evidence="4" id="KW-0805">Transcription regulation</keyword>
<evidence type="ECO:0000256" key="8">
    <source>
        <dbReference type="PROSITE-ProRule" id="PRU00169"/>
    </source>
</evidence>
<dbReference type="GO" id="GO:0045892">
    <property type="term" value="P:negative regulation of DNA-templated transcription"/>
    <property type="evidence" value="ECO:0007669"/>
    <property type="project" value="UniProtKB-ARBA"/>
</dbReference>
<feature type="domain" description="Response regulatory" evidence="10">
    <location>
        <begin position="89"/>
        <end position="207"/>
    </location>
</feature>
<dbReference type="InterPro" id="IPR001789">
    <property type="entry name" value="Sig_transdc_resp-reg_receiver"/>
</dbReference>
<dbReference type="Gene3D" id="3.40.50.2300">
    <property type="match status" value="1"/>
</dbReference>
<dbReference type="EMBL" id="OIVN01006001">
    <property type="protein sequence ID" value="SPD24784.1"/>
    <property type="molecule type" value="Genomic_DNA"/>
</dbReference>
<evidence type="ECO:0000313" key="11">
    <source>
        <dbReference type="EMBL" id="SPD24784.1"/>
    </source>
</evidence>
<keyword evidence="5" id="KW-0090">Biological rhythms</keyword>
<dbReference type="PANTHER" id="PTHR43874:SF125">
    <property type="entry name" value="TWO-COMPONENT RESPONSE REGULATOR-LIKE APRR7"/>
    <property type="match status" value="1"/>
</dbReference>
<comment type="caution">
    <text evidence="8">Lacks conserved residue(s) required for the propagation of feature annotation.</text>
</comment>
<evidence type="ECO:0000259" key="10">
    <source>
        <dbReference type="PROSITE" id="PS50110"/>
    </source>
</evidence>
<feature type="compositionally biased region" description="Gly residues" evidence="9">
    <location>
        <begin position="728"/>
        <end position="742"/>
    </location>
</feature>
<evidence type="ECO:0000256" key="1">
    <source>
        <dbReference type="ARBA" id="ARBA00004123"/>
    </source>
</evidence>
<dbReference type="InterPro" id="IPR011006">
    <property type="entry name" value="CheY-like_superfamily"/>
</dbReference>
<feature type="region of interest" description="Disordered" evidence="9">
    <location>
        <begin position="679"/>
        <end position="754"/>
    </location>
</feature>
<feature type="compositionally biased region" description="Basic and acidic residues" evidence="9">
    <location>
        <begin position="355"/>
        <end position="373"/>
    </location>
</feature>
<dbReference type="GO" id="GO:0009736">
    <property type="term" value="P:cytokinin-activated signaling pathway"/>
    <property type="evidence" value="ECO:0007669"/>
    <property type="project" value="InterPro"/>
</dbReference>
<keyword evidence="3" id="KW-0902">Two-component regulatory system</keyword>
<dbReference type="GO" id="GO:0005634">
    <property type="term" value="C:nucleus"/>
    <property type="evidence" value="ECO:0007669"/>
    <property type="project" value="UniProtKB-SubCell"/>
</dbReference>
<dbReference type="SMART" id="SM00448">
    <property type="entry name" value="REC"/>
    <property type="match status" value="1"/>
</dbReference>
<reference evidence="11" key="1">
    <citation type="submission" date="2018-02" db="EMBL/GenBank/DDBJ databases">
        <authorList>
            <person name="Cohen D.B."/>
            <person name="Kent A.D."/>
        </authorList>
    </citation>
    <scope>NUCLEOTIDE SEQUENCE</scope>
</reference>
<feature type="compositionally biased region" description="Low complexity" evidence="9">
    <location>
        <begin position="699"/>
        <end position="710"/>
    </location>
</feature>
<sequence>MNVNGDGEKELWDLNPSLRVGRKTGEDGVVGEEQGVLEEGELKKDGIAEDVKDRQVGVVQVHAALQVPQPQPQGAMVCWERFLHVRSLKVLLVENDDSTRHVVAALLRNCSYEVIEAADALQAWKLLKDLRNHIDLVLTEVVMPCLSGMGLLCKLMSHKTRPNLPVIMMSSNASMSLVFKCLSNGAVDFLVKPIRKNELKNLWQHVWRRCHSSSGSGSESGSQSQNSVNSRSVAKCKNNTCSNDEDNNESIGLNVGGGSDSGSDTQGFRLAPVLQCTGAAAMRTRVQFRPRVTILAAPVHWSQTSSWTKRAVEVDSPQPESPCDQIVECPDSTCAQVVHSNAETSGNKLVPVAKTREHQEKKEELGIPEDKAPTSKSLEIGVPRNLDIQLEYLRNSLLEISSSKLTEQISKEQLNLNRESPSFKPKYEHCTLTGVVTTTTQFQMDSKEFEAPNRNSKISDINNKATNDTKALPSLELSLKRPQGVKDTGTEVQDDQYILRHSDLSAFSRSRAISNTNKAPPRNVGSSSPRGICLDFTMNESLHDIQSHLSGNPPNQFSNVGSNNINMGSTTNTAFAKSLVIKKSAMLTSVKHLYPSSAFHSLKGSLIYAPHQVVLDNGNDMAAPAVLAQPRGTPVELQNKHLYHHKNHHHLERNMQQQLPLDHNDLSMKKMAAAAPHCGSSNVFGGPPEGNTANYNVDGNSSSNGQNGSSLAVNAERKDLESDNGTSGNSGRGDASGSGRGNRVGHNKFSQREAALTKIRHKRKERCYQEKVTDVHLFR</sequence>
<evidence type="ECO:0000256" key="2">
    <source>
        <dbReference type="ARBA" id="ARBA00010330"/>
    </source>
</evidence>
<dbReference type="GO" id="GO:0010017">
    <property type="term" value="P:red or far-red light signaling pathway"/>
    <property type="evidence" value="ECO:0007669"/>
    <property type="project" value="UniProtKB-ARBA"/>
</dbReference>
<evidence type="ECO:0000256" key="7">
    <source>
        <dbReference type="ARBA" id="ARBA00023242"/>
    </source>
</evidence>
<dbReference type="FunFam" id="3.40.50.2300:FF:000214">
    <property type="entry name" value="Two-component response regulator-like PRR37"/>
    <property type="match status" value="1"/>
</dbReference>
<dbReference type="SUPFAM" id="SSF52172">
    <property type="entry name" value="CheY-like"/>
    <property type="match status" value="1"/>
</dbReference>
<dbReference type="GO" id="GO:0000160">
    <property type="term" value="P:phosphorelay signal transduction system"/>
    <property type="evidence" value="ECO:0007669"/>
    <property type="project" value="UniProtKB-KW"/>
</dbReference>